<name>A0ACB8RDI9_9AGAM</name>
<evidence type="ECO:0000313" key="2">
    <source>
        <dbReference type="Proteomes" id="UP000814033"/>
    </source>
</evidence>
<protein>
    <submittedName>
        <fullName evidence="1">Uncharacterized protein</fullName>
    </submittedName>
</protein>
<organism evidence="1 2">
    <name type="scientific">Auriscalpium vulgare</name>
    <dbReference type="NCBI Taxonomy" id="40419"/>
    <lineage>
        <taxon>Eukaryota</taxon>
        <taxon>Fungi</taxon>
        <taxon>Dikarya</taxon>
        <taxon>Basidiomycota</taxon>
        <taxon>Agaricomycotina</taxon>
        <taxon>Agaricomycetes</taxon>
        <taxon>Russulales</taxon>
        <taxon>Auriscalpiaceae</taxon>
        <taxon>Auriscalpium</taxon>
    </lineage>
</organism>
<evidence type="ECO:0000313" key="1">
    <source>
        <dbReference type="EMBL" id="KAI0042264.1"/>
    </source>
</evidence>
<dbReference type="Proteomes" id="UP000814033">
    <property type="component" value="Unassembled WGS sequence"/>
</dbReference>
<keyword evidence="2" id="KW-1185">Reference proteome</keyword>
<reference evidence="1" key="2">
    <citation type="journal article" date="2022" name="New Phytol.">
        <title>Evolutionary transition to the ectomycorrhizal habit in the genomes of a hyperdiverse lineage of mushroom-forming fungi.</title>
        <authorList>
            <person name="Looney B."/>
            <person name="Miyauchi S."/>
            <person name="Morin E."/>
            <person name="Drula E."/>
            <person name="Courty P.E."/>
            <person name="Kohler A."/>
            <person name="Kuo A."/>
            <person name="LaButti K."/>
            <person name="Pangilinan J."/>
            <person name="Lipzen A."/>
            <person name="Riley R."/>
            <person name="Andreopoulos W."/>
            <person name="He G."/>
            <person name="Johnson J."/>
            <person name="Nolan M."/>
            <person name="Tritt A."/>
            <person name="Barry K.W."/>
            <person name="Grigoriev I.V."/>
            <person name="Nagy L.G."/>
            <person name="Hibbett D."/>
            <person name="Henrissat B."/>
            <person name="Matheny P.B."/>
            <person name="Labbe J."/>
            <person name="Martin F.M."/>
        </authorList>
    </citation>
    <scope>NUCLEOTIDE SEQUENCE</scope>
    <source>
        <strain evidence="1">FP105234-sp</strain>
    </source>
</reference>
<gene>
    <name evidence="1" type="ORF">FA95DRAFT_1547704</name>
</gene>
<dbReference type="EMBL" id="MU276075">
    <property type="protein sequence ID" value="KAI0042264.1"/>
    <property type="molecule type" value="Genomic_DNA"/>
</dbReference>
<feature type="non-terminal residue" evidence="1">
    <location>
        <position position="427"/>
    </location>
</feature>
<comment type="caution">
    <text evidence="1">The sequence shown here is derived from an EMBL/GenBank/DDBJ whole genome shotgun (WGS) entry which is preliminary data.</text>
</comment>
<proteinExistence type="predicted"/>
<accession>A0ACB8RDI9</accession>
<reference evidence="1" key="1">
    <citation type="submission" date="2021-02" db="EMBL/GenBank/DDBJ databases">
        <authorList>
            <consortium name="DOE Joint Genome Institute"/>
            <person name="Ahrendt S."/>
            <person name="Looney B.P."/>
            <person name="Miyauchi S."/>
            <person name="Morin E."/>
            <person name="Drula E."/>
            <person name="Courty P.E."/>
            <person name="Chicoki N."/>
            <person name="Fauchery L."/>
            <person name="Kohler A."/>
            <person name="Kuo A."/>
            <person name="Labutti K."/>
            <person name="Pangilinan J."/>
            <person name="Lipzen A."/>
            <person name="Riley R."/>
            <person name="Andreopoulos W."/>
            <person name="He G."/>
            <person name="Johnson J."/>
            <person name="Barry K.W."/>
            <person name="Grigoriev I.V."/>
            <person name="Nagy L."/>
            <person name="Hibbett D."/>
            <person name="Henrissat B."/>
            <person name="Matheny P.B."/>
            <person name="Labbe J."/>
            <person name="Martin F."/>
        </authorList>
    </citation>
    <scope>NUCLEOTIDE SEQUENCE</scope>
    <source>
        <strain evidence="1">FP105234-sp</strain>
    </source>
</reference>
<sequence>MVRALQTKSTPADEDRKESTVKKRTPTKKKVETGVWPCKMNGCNKEFAREADLKRHQRTTKLHSMPGFACPQCEATFTRTDALRRHQKSRHNGIVMDPDDKSKGEDDEPAPTGSKSGSRSGTPASKKAAHSNQPSMFVQPSVGGNVPPPPQGYYRQQGMNSGTLLSTLPAARPLTCPPEFLVYVAPRPQNGADPNYPPPVGVPTSASRLQPQPGWAPAPPPPWGEGAHVYPHFTPYYYHPGILPPPHAMLGQPPPPPSQPPQPSSAGEQAGPQRAKDRDASGSPHSKDGVTSTSAPVIDPALDGGSKPAPTLELTNAAMQAVFEATARDADRLVEEHERARRAKEAEEAAVEAELSKVSDSPSKAASPQSSDSVGDGDGDGGGEADGGVVVEERKAAAAAEKKLPPPKRQPSMQHMLTEDGEPMLNP</sequence>